<reference evidence="2 3" key="1">
    <citation type="journal article" date="2015" name="Genome Biol. Evol.">
        <title>Comparative Genomics of a Bacterivorous Green Alga Reveals Evolutionary Causalities and Consequences of Phago-Mixotrophic Mode of Nutrition.</title>
        <authorList>
            <person name="Burns J.A."/>
            <person name="Paasch A."/>
            <person name="Narechania A."/>
            <person name="Kim E."/>
        </authorList>
    </citation>
    <scope>NUCLEOTIDE SEQUENCE [LARGE SCALE GENOMIC DNA]</scope>
    <source>
        <strain evidence="2 3">PLY_AMNH</strain>
    </source>
</reference>
<feature type="non-terminal residue" evidence="2">
    <location>
        <position position="1"/>
    </location>
</feature>
<dbReference type="AlphaFoldDB" id="A0AAE0KWN1"/>
<comment type="caution">
    <text evidence="2">The sequence shown here is derived from an EMBL/GenBank/DDBJ whole genome shotgun (WGS) entry which is preliminary data.</text>
</comment>
<dbReference type="Proteomes" id="UP001190700">
    <property type="component" value="Unassembled WGS sequence"/>
</dbReference>
<keyword evidence="1" id="KW-0812">Transmembrane</keyword>
<organism evidence="2 3">
    <name type="scientific">Cymbomonas tetramitiformis</name>
    <dbReference type="NCBI Taxonomy" id="36881"/>
    <lineage>
        <taxon>Eukaryota</taxon>
        <taxon>Viridiplantae</taxon>
        <taxon>Chlorophyta</taxon>
        <taxon>Pyramimonadophyceae</taxon>
        <taxon>Pyramimonadales</taxon>
        <taxon>Pyramimonadaceae</taxon>
        <taxon>Cymbomonas</taxon>
    </lineage>
</organism>
<evidence type="ECO:0000313" key="3">
    <source>
        <dbReference type="Proteomes" id="UP001190700"/>
    </source>
</evidence>
<protein>
    <recommendedName>
        <fullName evidence="4">Thioredoxin domain-containing protein</fullName>
    </recommendedName>
</protein>
<accession>A0AAE0KWN1</accession>
<dbReference type="Pfam" id="PF13848">
    <property type="entry name" value="Thioredoxin_6"/>
    <property type="match status" value="1"/>
</dbReference>
<evidence type="ECO:0000313" key="2">
    <source>
        <dbReference type="EMBL" id="KAK3263195.1"/>
    </source>
</evidence>
<feature type="transmembrane region" description="Helical" evidence="1">
    <location>
        <begin position="245"/>
        <end position="268"/>
    </location>
</feature>
<name>A0AAE0KWN1_9CHLO</name>
<keyword evidence="3" id="KW-1185">Reference proteome</keyword>
<dbReference type="Gene3D" id="3.40.30.10">
    <property type="entry name" value="Glutaredoxin"/>
    <property type="match status" value="1"/>
</dbReference>
<keyword evidence="1" id="KW-1133">Transmembrane helix</keyword>
<evidence type="ECO:0000256" key="1">
    <source>
        <dbReference type="SAM" id="Phobius"/>
    </source>
</evidence>
<dbReference type="SUPFAM" id="SSF52833">
    <property type="entry name" value="Thioredoxin-like"/>
    <property type="match status" value="1"/>
</dbReference>
<dbReference type="InterPro" id="IPR036249">
    <property type="entry name" value="Thioredoxin-like_sf"/>
</dbReference>
<dbReference type="EMBL" id="LGRX02015645">
    <property type="protein sequence ID" value="KAK3263195.1"/>
    <property type="molecule type" value="Genomic_DNA"/>
</dbReference>
<keyword evidence="1" id="KW-0472">Membrane</keyword>
<proteinExistence type="predicted"/>
<sequence>GDGLNKFVYESSLEVVRCVFVHFSTGDQADEAAVSAIAGKHSSQLWFGQVKGKYTNELGEEKTAPEGSTLVAFDPLAAEGKGRVGLLKGPFSMEELGAFVETNMWITVMPISQATFPQAVGSPRPVVMLLIEDNWDTSKEAKSFLAQATQVALKHRKEYLFASVDAGFLGKWWTAEFGIAPIFPSVVIYQNNRTLFFHSYDWREMGKTVASSLNAFINAYEEGHISPQVLGTSSYWNKAIAYARLYPPLAGTFIAFVVISLYGLYAVLFSDMAPEMPPDQMAQKKGM</sequence>
<gene>
    <name evidence="2" type="ORF">CYMTET_27986</name>
</gene>
<evidence type="ECO:0008006" key="4">
    <source>
        <dbReference type="Google" id="ProtNLM"/>
    </source>
</evidence>